<evidence type="ECO:0000313" key="2">
    <source>
        <dbReference type="EMBL" id="MDQ0374138.1"/>
    </source>
</evidence>
<evidence type="ECO:0000313" key="3">
    <source>
        <dbReference type="Proteomes" id="UP001239626"/>
    </source>
</evidence>
<keyword evidence="3" id="KW-1185">Reference proteome</keyword>
<evidence type="ECO:0000256" key="1">
    <source>
        <dbReference type="SAM" id="MobiDB-lite"/>
    </source>
</evidence>
<dbReference type="RefSeq" id="WP_307492633.1">
    <property type="nucleotide sequence ID" value="NZ_JAUSVB010000003.1"/>
</dbReference>
<dbReference type="EMBL" id="JAUSVB010000003">
    <property type="protein sequence ID" value="MDQ0374138.1"/>
    <property type="molecule type" value="Genomic_DNA"/>
</dbReference>
<feature type="compositionally biased region" description="Acidic residues" evidence="1">
    <location>
        <begin position="44"/>
        <end position="55"/>
    </location>
</feature>
<sequence>MTEHDSTPVPAEETQAVRDLLAEHVPLALIVDLATPEATSTEILESEGLPDEAWWEQDKKTADGESAGGTA</sequence>
<name>A0ABU0EGB2_9CELL</name>
<gene>
    <name evidence="2" type="ORF">J2X26_002459</name>
</gene>
<organism evidence="2 3">
    <name type="scientific">Cellulomonas humilata</name>
    <dbReference type="NCBI Taxonomy" id="144055"/>
    <lineage>
        <taxon>Bacteria</taxon>
        <taxon>Bacillati</taxon>
        <taxon>Actinomycetota</taxon>
        <taxon>Actinomycetes</taxon>
        <taxon>Micrococcales</taxon>
        <taxon>Cellulomonadaceae</taxon>
        <taxon>Cellulomonas</taxon>
    </lineage>
</organism>
<comment type="caution">
    <text evidence="2">The sequence shown here is derived from an EMBL/GenBank/DDBJ whole genome shotgun (WGS) entry which is preliminary data.</text>
</comment>
<protein>
    <submittedName>
        <fullName evidence="2">Uncharacterized protein</fullName>
    </submittedName>
</protein>
<proteinExistence type="predicted"/>
<dbReference type="Proteomes" id="UP001239626">
    <property type="component" value="Unassembled WGS sequence"/>
</dbReference>
<reference evidence="2 3" key="1">
    <citation type="submission" date="2023-07" db="EMBL/GenBank/DDBJ databases">
        <title>Sorghum-associated microbial communities from plants grown in Nebraska, USA.</title>
        <authorList>
            <person name="Schachtman D."/>
        </authorList>
    </citation>
    <scope>NUCLEOTIDE SEQUENCE [LARGE SCALE GENOMIC DNA]</scope>
    <source>
        <strain evidence="2 3">BE332</strain>
    </source>
</reference>
<feature type="region of interest" description="Disordered" evidence="1">
    <location>
        <begin position="42"/>
        <end position="71"/>
    </location>
</feature>
<accession>A0ABU0EGB2</accession>